<name>A0A317EDP5_9PROT</name>
<accession>A0A317EDP5</accession>
<dbReference type="EMBL" id="QGLE01000004">
    <property type="protein sequence ID" value="PWR24386.1"/>
    <property type="molecule type" value="Genomic_DNA"/>
</dbReference>
<protein>
    <recommendedName>
        <fullName evidence="3">DUF2946 domain-containing protein</fullName>
    </recommendedName>
</protein>
<comment type="caution">
    <text evidence="1">The sequence shown here is derived from an EMBL/GenBank/DDBJ whole genome shotgun (WGS) entry which is preliminary data.</text>
</comment>
<gene>
    <name evidence="1" type="ORF">DKG74_09780</name>
</gene>
<proteinExistence type="predicted"/>
<sequence length="133" mass="13232">MKRQPATERRNGRALRARIALVAALLLFLQPLTTALAADTPLGRLAALMGPLCTTQIPGPGGAPAKAPAGNPGGASCCLPGCPMLGGLSEAVAPLPGPPVRTARAPDVIAPATGVKAPAATAWRQPRAPPPSA</sequence>
<dbReference type="AlphaFoldDB" id="A0A317EDP5"/>
<reference evidence="1 2" key="1">
    <citation type="submission" date="2018-05" db="EMBL/GenBank/DDBJ databases">
        <title>Zavarzinia sp. HR-AS.</title>
        <authorList>
            <person name="Lee Y."/>
            <person name="Jeon C.O."/>
        </authorList>
    </citation>
    <scope>NUCLEOTIDE SEQUENCE [LARGE SCALE GENOMIC DNA]</scope>
    <source>
        <strain evidence="1 2">HR-AS</strain>
    </source>
</reference>
<evidence type="ECO:0000313" key="1">
    <source>
        <dbReference type="EMBL" id="PWR24386.1"/>
    </source>
</evidence>
<dbReference type="RefSeq" id="WP_109905168.1">
    <property type="nucleotide sequence ID" value="NZ_QGLE01000004.1"/>
</dbReference>
<evidence type="ECO:0008006" key="3">
    <source>
        <dbReference type="Google" id="ProtNLM"/>
    </source>
</evidence>
<evidence type="ECO:0000313" key="2">
    <source>
        <dbReference type="Proteomes" id="UP000245461"/>
    </source>
</evidence>
<dbReference type="Proteomes" id="UP000245461">
    <property type="component" value="Unassembled WGS sequence"/>
</dbReference>
<organism evidence="1 2">
    <name type="scientific">Zavarzinia aquatilis</name>
    <dbReference type="NCBI Taxonomy" id="2211142"/>
    <lineage>
        <taxon>Bacteria</taxon>
        <taxon>Pseudomonadati</taxon>
        <taxon>Pseudomonadota</taxon>
        <taxon>Alphaproteobacteria</taxon>
        <taxon>Rhodospirillales</taxon>
        <taxon>Zavarziniaceae</taxon>
        <taxon>Zavarzinia</taxon>
    </lineage>
</organism>
<keyword evidence="2" id="KW-1185">Reference proteome</keyword>